<feature type="transmembrane region" description="Helical" evidence="2">
    <location>
        <begin position="86"/>
        <end position="108"/>
    </location>
</feature>
<evidence type="ECO:0000256" key="2">
    <source>
        <dbReference type="SAM" id="Phobius"/>
    </source>
</evidence>
<evidence type="ECO:0000256" key="1">
    <source>
        <dbReference type="SAM" id="MobiDB-lite"/>
    </source>
</evidence>
<organism evidence="3 4">
    <name type="scientific">Flagellimonas olearia</name>
    <dbReference type="NCBI Taxonomy" id="552546"/>
    <lineage>
        <taxon>Bacteria</taxon>
        <taxon>Pseudomonadati</taxon>
        <taxon>Bacteroidota</taxon>
        <taxon>Flavobacteriia</taxon>
        <taxon>Flavobacteriales</taxon>
        <taxon>Flavobacteriaceae</taxon>
        <taxon>Flagellimonas</taxon>
    </lineage>
</organism>
<reference evidence="3 4" key="1">
    <citation type="submission" date="2014-04" db="EMBL/GenBank/DDBJ databases">
        <title>Whole genome of Muricauda olearia.</title>
        <authorList>
            <person name="Zhang X.-H."/>
            <person name="Tang K."/>
        </authorList>
    </citation>
    <scope>NUCLEOTIDE SEQUENCE [LARGE SCALE GENOMIC DNA]</scope>
    <source>
        <strain evidence="3 4">Th120</strain>
    </source>
</reference>
<evidence type="ECO:0000313" key="4">
    <source>
        <dbReference type="Proteomes" id="UP000290261"/>
    </source>
</evidence>
<proteinExistence type="predicted"/>
<keyword evidence="2" id="KW-0812">Transmembrane</keyword>
<keyword evidence="4" id="KW-1185">Reference proteome</keyword>
<gene>
    <name evidence="3" type="ORF">DN53_09865</name>
</gene>
<evidence type="ECO:0000313" key="3">
    <source>
        <dbReference type="EMBL" id="RYC52180.1"/>
    </source>
</evidence>
<dbReference type="Proteomes" id="UP000290261">
    <property type="component" value="Unassembled WGS sequence"/>
</dbReference>
<keyword evidence="2" id="KW-1133">Transmembrane helix</keyword>
<feature type="region of interest" description="Disordered" evidence="1">
    <location>
        <begin position="112"/>
        <end position="131"/>
    </location>
</feature>
<name>A0A444VNC2_9FLAO</name>
<accession>A0A444VNC2</accession>
<protein>
    <submittedName>
        <fullName evidence="3">Uncharacterized protein</fullName>
    </submittedName>
</protein>
<keyword evidence="2" id="KW-0472">Membrane</keyword>
<comment type="caution">
    <text evidence="3">The sequence shown here is derived from an EMBL/GenBank/DDBJ whole genome shotgun (WGS) entry which is preliminary data.</text>
</comment>
<feature type="compositionally biased region" description="Basic and acidic residues" evidence="1">
    <location>
        <begin position="120"/>
        <end position="131"/>
    </location>
</feature>
<dbReference type="AlphaFoldDB" id="A0A444VNC2"/>
<sequence>MNLLLGIIVGTLLFVLFLWGNRKLTQLYRLNPLLGLGGVYFAFYMVTEKAHQYLPQFLTTKQIDAPFQMQGTLGFFFHLKEPKMSLLDLILCVFYMCLVGYLIYVFGFKKSKWKSPNKRGSHENLSRKNEA</sequence>
<dbReference type="EMBL" id="JJMP01000003">
    <property type="protein sequence ID" value="RYC52180.1"/>
    <property type="molecule type" value="Genomic_DNA"/>
</dbReference>